<reference evidence="1 2" key="1">
    <citation type="submission" date="2024-09" db="EMBL/GenBank/DDBJ databases">
        <authorList>
            <person name="Sun Q."/>
            <person name="Mori K."/>
        </authorList>
    </citation>
    <scope>NUCLEOTIDE SEQUENCE [LARGE SCALE GENOMIC DNA]</scope>
    <source>
        <strain evidence="1 2">CECT 7955</strain>
    </source>
</reference>
<dbReference type="Proteomes" id="UP001589607">
    <property type="component" value="Unassembled WGS sequence"/>
</dbReference>
<evidence type="ECO:0000313" key="1">
    <source>
        <dbReference type="EMBL" id="MFB9095425.1"/>
    </source>
</evidence>
<name>A0ABV5GKQ2_9FLAO</name>
<keyword evidence="2" id="KW-1185">Reference proteome</keyword>
<dbReference type="RefSeq" id="WP_236456990.1">
    <property type="nucleotide sequence ID" value="NZ_CBCSGE010000010.1"/>
</dbReference>
<proteinExistence type="predicted"/>
<organism evidence="1 2">
    <name type="scientific">Flavobacterium jumunjinense</name>
    <dbReference type="NCBI Taxonomy" id="998845"/>
    <lineage>
        <taxon>Bacteria</taxon>
        <taxon>Pseudomonadati</taxon>
        <taxon>Bacteroidota</taxon>
        <taxon>Flavobacteriia</taxon>
        <taxon>Flavobacteriales</taxon>
        <taxon>Flavobacteriaceae</taxon>
        <taxon>Flavobacterium</taxon>
    </lineage>
</organism>
<dbReference type="EMBL" id="JBHMEY010000006">
    <property type="protein sequence ID" value="MFB9095425.1"/>
    <property type="molecule type" value="Genomic_DNA"/>
</dbReference>
<protein>
    <recommendedName>
        <fullName evidence="3">Lipoprotein</fullName>
    </recommendedName>
</protein>
<accession>A0ABV5GKQ2</accession>
<comment type="caution">
    <text evidence="1">The sequence shown here is derived from an EMBL/GenBank/DDBJ whole genome shotgun (WGS) entry which is preliminary data.</text>
</comment>
<gene>
    <name evidence="1" type="ORF">ACFFVF_02765</name>
</gene>
<evidence type="ECO:0008006" key="3">
    <source>
        <dbReference type="Google" id="ProtNLM"/>
    </source>
</evidence>
<sequence length="93" mass="11134">MKENIRLKILINVSLLIFILPFLQTCSDESLKKSLFYDLETEMTLIEEDTIKLKSKSIEVSKNENHKKIVEDKNAKEDWLKEIRKEYTYNAYF</sequence>
<evidence type="ECO:0000313" key="2">
    <source>
        <dbReference type="Proteomes" id="UP001589607"/>
    </source>
</evidence>